<organism evidence="8 9">
    <name type="scientific">Hungatella hathewayi WAL-18680</name>
    <dbReference type="NCBI Taxonomy" id="742737"/>
    <lineage>
        <taxon>Bacteria</taxon>
        <taxon>Bacillati</taxon>
        <taxon>Bacillota</taxon>
        <taxon>Clostridia</taxon>
        <taxon>Lachnospirales</taxon>
        <taxon>Lachnospiraceae</taxon>
        <taxon>Hungatella</taxon>
    </lineage>
</organism>
<feature type="transmembrane region" description="Helical" evidence="6">
    <location>
        <begin position="112"/>
        <end position="132"/>
    </location>
</feature>
<keyword evidence="5 6" id="KW-0472">Membrane</keyword>
<dbReference type="HOGENOM" id="CLU_064305_0_0_9"/>
<keyword evidence="2" id="KW-1003">Cell membrane</keyword>
<evidence type="ECO:0000313" key="8">
    <source>
        <dbReference type="EMBL" id="EHI59466.1"/>
    </source>
</evidence>
<keyword evidence="9" id="KW-1185">Reference proteome</keyword>
<dbReference type="InterPro" id="IPR042094">
    <property type="entry name" value="T2SS_GspF_sf"/>
</dbReference>
<evidence type="ECO:0000256" key="1">
    <source>
        <dbReference type="ARBA" id="ARBA00004651"/>
    </source>
</evidence>
<comment type="subcellular location">
    <subcellularLocation>
        <location evidence="1">Cell membrane</location>
        <topology evidence="1">Multi-pass membrane protein</topology>
    </subcellularLocation>
</comment>
<feature type="transmembrane region" description="Helical" evidence="6">
    <location>
        <begin position="89"/>
        <end position="106"/>
    </location>
</feature>
<dbReference type="Gene3D" id="1.20.81.30">
    <property type="entry name" value="Type II secretion system (T2SS), domain F"/>
    <property type="match status" value="1"/>
</dbReference>
<evidence type="ECO:0000259" key="7">
    <source>
        <dbReference type="Pfam" id="PF00482"/>
    </source>
</evidence>
<name>G5IGA4_9FIRM</name>
<comment type="caution">
    <text evidence="8">The sequence shown here is derived from an EMBL/GenBank/DDBJ whole genome shotgun (WGS) entry which is preliminary data.</text>
</comment>
<dbReference type="PATRIC" id="fig|742737.3.peg.2548"/>
<proteinExistence type="predicted"/>
<evidence type="ECO:0000256" key="5">
    <source>
        <dbReference type="ARBA" id="ARBA00023136"/>
    </source>
</evidence>
<dbReference type="InterPro" id="IPR018076">
    <property type="entry name" value="T2SS_GspF_dom"/>
</dbReference>
<evidence type="ECO:0000313" key="9">
    <source>
        <dbReference type="Proteomes" id="UP000005384"/>
    </source>
</evidence>
<feature type="transmembrane region" description="Helical" evidence="6">
    <location>
        <begin position="288"/>
        <end position="307"/>
    </location>
</feature>
<keyword evidence="3 6" id="KW-0812">Transmembrane</keyword>
<dbReference type="EMBL" id="ADLN01000057">
    <property type="protein sequence ID" value="EHI59466.1"/>
    <property type="molecule type" value="Genomic_DNA"/>
</dbReference>
<feature type="transmembrane region" description="Helical" evidence="6">
    <location>
        <begin position="6"/>
        <end position="26"/>
    </location>
</feature>
<reference evidence="8 9" key="1">
    <citation type="submission" date="2011-08" db="EMBL/GenBank/DDBJ databases">
        <title>The Genome Sequence of Clostridium hathewayi WAL-18680.</title>
        <authorList>
            <consortium name="The Broad Institute Genome Sequencing Platform"/>
            <person name="Earl A."/>
            <person name="Ward D."/>
            <person name="Feldgarden M."/>
            <person name="Gevers D."/>
            <person name="Finegold S.M."/>
            <person name="Summanen P.H."/>
            <person name="Molitoris D.R."/>
            <person name="Song M."/>
            <person name="Daigneault M."/>
            <person name="Allen-Vercoe E."/>
            <person name="Young S.K."/>
            <person name="Zeng Q."/>
            <person name="Gargeya S."/>
            <person name="Fitzgerald M."/>
            <person name="Haas B."/>
            <person name="Abouelleil A."/>
            <person name="Alvarado L."/>
            <person name="Arachchi H.M."/>
            <person name="Berlin A."/>
            <person name="Brown A."/>
            <person name="Chapman S.B."/>
            <person name="Chen Z."/>
            <person name="Dunbar C."/>
            <person name="Freedman E."/>
            <person name="Gearin G."/>
            <person name="Gellesch M."/>
            <person name="Goldberg J."/>
            <person name="Griggs A."/>
            <person name="Gujja S."/>
            <person name="Heiman D."/>
            <person name="Howarth C."/>
            <person name="Larson L."/>
            <person name="Lui A."/>
            <person name="MacDonald P.J.P."/>
            <person name="Montmayeur A."/>
            <person name="Murphy C."/>
            <person name="Neiman D."/>
            <person name="Pearson M."/>
            <person name="Priest M."/>
            <person name="Roberts A."/>
            <person name="Saif S."/>
            <person name="Shea T."/>
            <person name="Shenoy N."/>
            <person name="Sisk P."/>
            <person name="Stolte C."/>
            <person name="Sykes S."/>
            <person name="Wortman J."/>
            <person name="Nusbaum C."/>
            <person name="Birren B."/>
        </authorList>
    </citation>
    <scope>NUCLEOTIDE SEQUENCE [LARGE SCALE GENOMIC DNA]</scope>
    <source>
        <strain evidence="8 9">WAL-18680</strain>
    </source>
</reference>
<keyword evidence="4 6" id="KW-1133">Transmembrane helix</keyword>
<evidence type="ECO:0000256" key="3">
    <source>
        <dbReference type="ARBA" id="ARBA00022692"/>
    </source>
</evidence>
<dbReference type="PANTHER" id="PTHR35007:SF1">
    <property type="entry name" value="PILUS ASSEMBLY PROTEIN"/>
    <property type="match status" value="1"/>
</dbReference>
<accession>G5IGA4</accession>
<dbReference type="OrthoDB" id="9803381at2"/>
<dbReference type="PANTHER" id="PTHR35007">
    <property type="entry name" value="INTEGRAL MEMBRANE PROTEIN-RELATED"/>
    <property type="match status" value="1"/>
</dbReference>
<evidence type="ECO:0000256" key="4">
    <source>
        <dbReference type="ARBA" id="ARBA00022989"/>
    </source>
</evidence>
<dbReference type="Pfam" id="PF00482">
    <property type="entry name" value="T2SSF"/>
    <property type="match status" value="1"/>
</dbReference>
<protein>
    <recommendedName>
        <fullName evidence="7">Type II secretion system protein GspF domain-containing protein</fullName>
    </recommendedName>
</protein>
<dbReference type="Proteomes" id="UP000005384">
    <property type="component" value="Unassembled WGS sequence"/>
</dbReference>
<dbReference type="GO" id="GO:0005886">
    <property type="term" value="C:plasma membrane"/>
    <property type="evidence" value="ECO:0007669"/>
    <property type="project" value="UniProtKB-SubCell"/>
</dbReference>
<gene>
    <name evidence="8" type="ORF">HMPREF9473_02532</name>
</gene>
<evidence type="ECO:0000256" key="2">
    <source>
        <dbReference type="ARBA" id="ARBA00022475"/>
    </source>
</evidence>
<dbReference type="AlphaFoldDB" id="G5IGA4"/>
<feature type="transmembrane region" description="Helical" evidence="6">
    <location>
        <begin position="256"/>
        <end position="276"/>
    </location>
</feature>
<dbReference type="RefSeq" id="WP_006780511.1">
    <property type="nucleotide sequence ID" value="NZ_CP040506.1"/>
</dbReference>
<sequence length="315" mass="35381">MEIAVLSLLFGIYVFALFLFLSGLIFHGERYLENQMEQISRMGKRGVEEKQGTKKKKDKKTESLFHIKGSQQLRRELESSGIRISVQEYLVIWISVMLLPAAMAYFVTGKLITSLMLLVICAFLPPITVNMFRKKRLDKFSVQLGDALMTVSNCLRSGFSFRQAIERVSTDMPDPIAEEFKLALLEMSYGAPMETALGGIAERMENRDMEMINSAIMVQQQVGGNLSEVIDNVSTTIKDRIRIRQSLKTLTAQGRVSGLILGLLPVFSLIALTFLNPDYMSTFYTTDLGRILLLVSAVMEGAGFLLIRKIVNIKV</sequence>
<evidence type="ECO:0000256" key="6">
    <source>
        <dbReference type="SAM" id="Phobius"/>
    </source>
</evidence>
<feature type="domain" description="Type II secretion system protein GspF" evidence="7">
    <location>
        <begin position="148"/>
        <end position="272"/>
    </location>
</feature>